<dbReference type="AlphaFoldDB" id="A0A4Y7QCC1"/>
<organism evidence="2 3">
    <name type="scientific">Rickenella mellea</name>
    <dbReference type="NCBI Taxonomy" id="50990"/>
    <lineage>
        <taxon>Eukaryota</taxon>
        <taxon>Fungi</taxon>
        <taxon>Dikarya</taxon>
        <taxon>Basidiomycota</taxon>
        <taxon>Agaricomycotina</taxon>
        <taxon>Agaricomycetes</taxon>
        <taxon>Hymenochaetales</taxon>
        <taxon>Rickenellaceae</taxon>
        <taxon>Rickenella</taxon>
    </lineage>
</organism>
<dbReference type="GO" id="GO:0003677">
    <property type="term" value="F:DNA binding"/>
    <property type="evidence" value="ECO:0007669"/>
    <property type="project" value="InterPro"/>
</dbReference>
<dbReference type="InterPro" id="IPR011010">
    <property type="entry name" value="DNA_brk_join_enz"/>
</dbReference>
<dbReference type="GO" id="GO:0015074">
    <property type="term" value="P:DNA integration"/>
    <property type="evidence" value="ECO:0007669"/>
    <property type="project" value="InterPro"/>
</dbReference>
<dbReference type="Proteomes" id="UP000294933">
    <property type="component" value="Unassembled WGS sequence"/>
</dbReference>
<proteinExistence type="predicted"/>
<dbReference type="EMBL" id="ML170166">
    <property type="protein sequence ID" value="TDL24499.1"/>
    <property type="molecule type" value="Genomic_DNA"/>
</dbReference>
<gene>
    <name evidence="2" type="ORF">BD410DRAFT_719135</name>
</gene>
<dbReference type="InterPro" id="IPR013762">
    <property type="entry name" value="Integrase-like_cat_sf"/>
</dbReference>
<protein>
    <recommendedName>
        <fullName evidence="4">Tyr recombinase domain-containing protein</fullName>
    </recommendedName>
</protein>
<keyword evidence="3" id="KW-1185">Reference proteome</keyword>
<evidence type="ECO:0000313" key="2">
    <source>
        <dbReference type="EMBL" id="TDL24499.1"/>
    </source>
</evidence>
<evidence type="ECO:0008006" key="4">
    <source>
        <dbReference type="Google" id="ProtNLM"/>
    </source>
</evidence>
<sequence length="77" mass="8737">MTRSWFMDRCNEIWNAAGYPELTGHSFRIGGATELLSRGVQPDIVATQGRWRSHAFLAYWRNVHRILPNFISSAGTG</sequence>
<dbReference type="Gene3D" id="1.10.443.10">
    <property type="entry name" value="Intergrase catalytic core"/>
    <property type="match status" value="1"/>
</dbReference>
<evidence type="ECO:0000256" key="1">
    <source>
        <dbReference type="ARBA" id="ARBA00023172"/>
    </source>
</evidence>
<accession>A0A4Y7QCC1</accession>
<dbReference type="InterPro" id="IPR052925">
    <property type="entry name" value="Phage_Integrase-like_Recomb"/>
</dbReference>
<keyword evidence="1" id="KW-0233">DNA recombination</keyword>
<reference evidence="2 3" key="1">
    <citation type="submission" date="2018-06" db="EMBL/GenBank/DDBJ databases">
        <title>A transcriptomic atlas of mushroom development highlights an independent origin of complex multicellularity.</title>
        <authorList>
            <consortium name="DOE Joint Genome Institute"/>
            <person name="Krizsan K."/>
            <person name="Almasi E."/>
            <person name="Merenyi Z."/>
            <person name="Sahu N."/>
            <person name="Viragh M."/>
            <person name="Koszo T."/>
            <person name="Mondo S."/>
            <person name="Kiss B."/>
            <person name="Balint B."/>
            <person name="Kues U."/>
            <person name="Barry K."/>
            <person name="Hegedus J.C."/>
            <person name="Henrissat B."/>
            <person name="Johnson J."/>
            <person name="Lipzen A."/>
            <person name="Ohm R."/>
            <person name="Nagy I."/>
            <person name="Pangilinan J."/>
            <person name="Yan J."/>
            <person name="Xiong Y."/>
            <person name="Grigoriev I.V."/>
            <person name="Hibbett D.S."/>
            <person name="Nagy L.G."/>
        </authorList>
    </citation>
    <scope>NUCLEOTIDE SEQUENCE [LARGE SCALE GENOMIC DNA]</scope>
    <source>
        <strain evidence="2 3">SZMC22713</strain>
    </source>
</reference>
<dbReference type="OrthoDB" id="3254696at2759"/>
<name>A0A4Y7QCC1_9AGAM</name>
<evidence type="ECO:0000313" key="3">
    <source>
        <dbReference type="Proteomes" id="UP000294933"/>
    </source>
</evidence>
<dbReference type="PANTHER" id="PTHR34605">
    <property type="entry name" value="PHAGE_INTEGRASE DOMAIN-CONTAINING PROTEIN"/>
    <property type="match status" value="1"/>
</dbReference>
<dbReference type="PANTHER" id="PTHR34605:SF3">
    <property type="entry name" value="P CELL-TYPE AGGLUTINATION PROTEIN MAP4-LIKE-RELATED"/>
    <property type="match status" value="1"/>
</dbReference>
<dbReference type="SUPFAM" id="SSF56349">
    <property type="entry name" value="DNA breaking-rejoining enzymes"/>
    <property type="match status" value="1"/>
</dbReference>
<dbReference type="VEuPathDB" id="FungiDB:BD410DRAFT_719135"/>
<dbReference type="GO" id="GO:0006310">
    <property type="term" value="P:DNA recombination"/>
    <property type="evidence" value="ECO:0007669"/>
    <property type="project" value="UniProtKB-KW"/>
</dbReference>